<reference evidence="2" key="1">
    <citation type="submission" date="2020-08" db="EMBL/GenBank/DDBJ databases">
        <title>Genome sequencing and assembly of the red palm weevil Rhynchophorus ferrugineus.</title>
        <authorList>
            <person name="Dias G.B."/>
            <person name="Bergman C.M."/>
            <person name="Manee M."/>
        </authorList>
    </citation>
    <scope>NUCLEOTIDE SEQUENCE</scope>
    <source>
        <strain evidence="2">AA-2017</strain>
        <tissue evidence="2">Whole larva</tissue>
    </source>
</reference>
<dbReference type="FunFam" id="1.10.510.10:FF:002913">
    <property type="match status" value="1"/>
</dbReference>
<accession>A0A834I8B3</accession>
<dbReference type="PANTHER" id="PTHR24416:SF580">
    <property type="entry name" value="DISCOIDIN DOMAIN RECEPTOR, ISOFORM F"/>
    <property type="match status" value="1"/>
</dbReference>
<dbReference type="GO" id="GO:0051897">
    <property type="term" value="P:positive regulation of phosphatidylinositol 3-kinase/protein kinase B signal transduction"/>
    <property type="evidence" value="ECO:0007669"/>
    <property type="project" value="TreeGrafter"/>
</dbReference>
<dbReference type="PROSITE" id="PS00109">
    <property type="entry name" value="PROTEIN_KINASE_TYR"/>
    <property type="match status" value="1"/>
</dbReference>
<dbReference type="InterPro" id="IPR001245">
    <property type="entry name" value="Ser-Thr/Tyr_kinase_cat_dom"/>
</dbReference>
<dbReference type="GO" id="GO:0038062">
    <property type="term" value="F:protein tyrosine kinase collagen receptor activity"/>
    <property type="evidence" value="ECO:0007669"/>
    <property type="project" value="TreeGrafter"/>
</dbReference>
<dbReference type="OrthoDB" id="6071166at2759"/>
<dbReference type="Gene3D" id="1.10.510.10">
    <property type="entry name" value="Transferase(Phosphotransferase) domain 1"/>
    <property type="match status" value="1"/>
</dbReference>
<sequence length="294" mass="33426">MLSIFATTSSDTDGLPLLSLYETENLDDIIPDVCRLVAVRTSNPERFKGDAVEMLREIRFLAGLTDPNLCRVLGVCTAEQPPLTIIEYGEMGDLAQYLQFLVNRNGSIRPSENQPISSGSLIYMATQIASAMKYLESKHVVHKDLAARNCLVGRGYIVKVTDIAMSKPQYRKEYAEIGGRPPAPIRWLPWESILLDRYSCFSAVWAFAVTLWEILNFCCERPFANLSNEKVIQNSEHMYYGGELQVVLNKPPHCSTEVYDLMCSCWRRDDTDRPTFKNICSFLKRINKDYVPTE</sequence>
<dbReference type="GO" id="GO:0043235">
    <property type="term" value="C:receptor complex"/>
    <property type="evidence" value="ECO:0007669"/>
    <property type="project" value="TreeGrafter"/>
</dbReference>
<dbReference type="GO" id="GO:0005886">
    <property type="term" value="C:plasma membrane"/>
    <property type="evidence" value="ECO:0007669"/>
    <property type="project" value="TreeGrafter"/>
</dbReference>
<dbReference type="InterPro" id="IPR050122">
    <property type="entry name" value="RTK"/>
</dbReference>
<dbReference type="GO" id="GO:0005524">
    <property type="term" value="F:ATP binding"/>
    <property type="evidence" value="ECO:0007669"/>
    <property type="project" value="InterPro"/>
</dbReference>
<dbReference type="PANTHER" id="PTHR24416">
    <property type="entry name" value="TYROSINE-PROTEIN KINASE RECEPTOR"/>
    <property type="match status" value="1"/>
</dbReference>
<gene>
    <name evidence="2" type="ORF">GWI33_013976</name>
</gene>
<organism evidence="2 3">
    <name type="scientific">Rhynchophorus ferrugineus</name>
    <name type="common">Red palm weevil</name>
    <name type="synonym">Curculio ferrugineus</name>
    <dbReference type="NCBI Taxonomy" id="354439"/>
    <lineage>
        <taxon>Eukaryota</taxon>
        <taxon>Metazoa</taxon>
        <taxon>Ecdysozoa</taxon>
        <taxon>Arthropoda</taxon>
        <taxon>Hexapoda</taxon>
        <taxon>Insecta</taxon>
        <taxon>Pterygota</taxon>
        <taxon>Neoptera</taxon>
        <taxon>Endopterygota</taxon>
        <taxon>Coleoptera</taxon>
        <taxon>Polyphaga</taxon>
        <taxon>Cucujiformia</taxon>
        <taxon>Curculionidae</taxon>
        <taxon>Dryophthorinae</taxon>
        <taxon>Rhynchophorus</taxon>
    </lineage>
</organism>
<evidence type="ECO:0000259" key="1">
    <source>
        <dbReference type="PROSITE" id="PS50011"/>
    </source>
</evidence>
<name>A0A834I8B3_RHYFE</name>
<feature type="domain" description="Protein kinase" evidence="1">
    <location>
        <begin position="1"/>
        <end position="291"/>
    </location>
</feature>
<dbReference type="Gene3D" id="3.30.200.20">
    <property type="entry name" value="Phosphorylase Kinase, domain 1"/>
    <property type="match status" value="1"/>
</dbReference>
<dbReference type="PRINTS" id="PR00109">
    <property type="entry name" value="TYRKINASE"/>
</dbReference>
<dbReference type="EMBL" id="JAACXV010013494">
    <property type="protein sequence ID" value="KAF7273310.1"/>
    <property type="molecule type" value="Genomic_DNA"/>
</dbReference>
<evidence type="ECO:0000313" key="3">
    <source>
        <dbReference type="Proteomes" id="UP000625711"/>
    </source>
</evidence>
<dbReference type="PROSITE" id="PS50011">
    <property type="entry name" value="PROTEIN_KINASE_DOM"/>
    <property type="match status" value="1"/>
</dbReference>
<comment type="caution">
    <text evidence="2">The sequence shown here is derived from an EMBL/GenBank/DDBJ whole genome shotgun (WGS) entry which is preliminary data.</text>
</comment>
<dbReference type="Pfam" id="PF07714">
    <property type="entry name" value="PK_Tyr_Ser-Thr"/>
    <property type="match status" value="1"/>
</dbReference>
<dbReference type="InterPro" id="IPR008266">
    <property type="entry name" value="Tyr_kinase_AS"/>
</dbReference>
<proteinExistence type="predicted"/>
<dbReference type="Proteomes" id="UP000625711">
    <property type="component" value="Unassembled WGS sequence"/>
</dbReference>
<dbReference type="InterPro" id="IPR000719">
    <property type="entry name" value="Prot_kinase_dom"/>
</dbReference>
<protein>
    <recommendedName>
        <fullName evidence="1">Protein kinase domain-containing protein</fullName>
    </recommendedName>
</protein>
<dbReference type="InterPro" id="IPR011009">
    <property type="entry name" value="Kinase-like_dom_sf"/>
</dbReference>
<keyword evidence="3" id="KW-1185">Reference proteome</keyword>
<dbReference type="GO" id="GO:0005518">
    <property type="term" value="F:collagen binding"/>
    <property type="evidence" value="ECO:0007669"/>
    <property type="project" value="TreeGrafter"/>
</dbReference>
<dbReference type="SUPFAM" id="SSF56112">
    <property type="entry name" value="Protein kinase-like (PK-like)"/>
    <property type="match status" value="1"/>
</dbReference>
<dbReference type="PIRSF" id="PIRSF000654">
    <property type="entry name" value="Integrin-linked_kinase"/>
    <property type="match status" value="1"/>
</dbReference>
<evidence type="ECO:0000313" key="2">
    <source>
        <dbReference type="EMBL" id="KAF7273310.1"/>
    </source>
</evidence>
<dbReference type="GO" id="GO:0010976">
    <property type="term" value="P:positive regulation of neuron projection development"/>
    <property type="evidence" value="ECO:0007669"/>
    <property type="project" value="TreeGrafter"/>
</dbReference>
<dbReference type="AlphaFoldDB" id="A0A834I8B3"/>